<dbReference type="PANTHER" id="PTHR43386">
    <property type="entry name" value="OLIGOPEPTIDE TRANSPORT SYSTEM PERMEASE PROTEIN APPC"/>
    <property type="match status" value="1"/>
</dbReference>
<evidence type="ECO:0000313" key="9">
    <source>
        <dbReference type="EMBL" id="SVB32072.1"/>
    </source>
</evidence>
<keyword evidence="5 7" id="KW-1133">Transmembrane helix</keyword>
<evidence type="ECO:0000256" key="2">
    <source>
        <dbReference type="ARBA" id="ARBA00022448"/>
    </source>
</evidence>
<keyword evidence="4 7" id="KW-0812">Transmembrane</keyword>
<feature type="domain" description="ABC transmembrane type-1" evidence="8">
    <location>
        <begin position="63"/>
        <end position="169"/>
    </location>
</feature>
<protein>
    <recommendedName>
        <fullName evidence="8">ABC transmembrane type-1 domain-containing protein</fullName>
    </recommendedName>
</protein>
<dbReference type="CDD" id="cd06261">
    <property type="entry name" value="TM_PBP2"/>
    <property type="match status" value="1"/>
</dbReference>
<dbReference type="AlphaFoldDB" id="A0A382D1Z2"/>
<feature type="non-terminal residue" evidence="9">
    <location>
        <position position="169"/>
    </location>
</feature>
<dbReference type="Pfam" id="PF00528">
    <property type="entry name" value="BPD_transp_1"/>
    <property type="match status" value="1"/>
</dbReference>
<gene>
    <name evidence="9" type="ORF">METZ01_LOCUS184926</name>
</gene>
<accession>A0A382D1Z2</accession>
<feature type="transmembrane region" description="Helical" evidence="7">
    <location>
        <begin position="65"/>
        <end position="90"/>
    </location>
</feature>
<keyword evidence="2" id="KW-0813">Transport</keyword>
<evidence type="ECO:0000256" key="3">
    <source>
        <dbReference type="ARBA" id="ARBA00022475"/>
    </source>
</evidence>
<dbReference type="Gene3D" id="1.10.3720.10">
    <property type="entry name" value="MetI-like"/>
    <property type="match status" value="1"/>
</dbReference>
<dbReference type="GO" id="GO:0055085">
    <property type="term" value="P:transmembrane transport"/>
    <property type="evidence" value="ECO:0007669"/>
    <property type="project" value="InterPro"/>
</dbReference>
<dbReference type="SUPFAM" id="SSF161098">
    <property type="entry name" value="MetI-like"/>
    <property type="match status" value="1"/>
</dbReference>
<dbReference type="PANTHER" id="PTHR43386:SF1">
    <property type="entry name" value="D,D-DIPEPTIDE TRANSPORT SYSTEM PERMEASE PROTEIN DDPC-RELATED"/>
    <property type="match status" value="1"/>
</dbReference>
<feature type="transmembrane region" description="Helical" evidence="7">
    <location>
        <begin position="102"/>
        <end position="122"/>
    </location>
</feature>
<keyword evidence="6 7" id="KW-0472">Membrane</keyword>
<dbReference type="InterPro" id="IPR035906">
    <property type="entry name" value="MetI-like_sf"/>
</dbReference>
<evidence type="ECO:0000256" key="7">
    <source>
        <dbReference type="SAM" id="Phobius"/>
    </source>
</evidence>
<comment type="subcellular location">
    <subcellularLocation>
        <location evidence="1">Cell membrane</location>
        <topology evidence="1">Multi-pass membrane protein</topology>
    </subcellularLocation>
</comment>
<keyword evidence="3" id="KW-1003">Cell membrane</keyword>
<proteinExistence type="predicted"/>
<dbReference type="PROSITE" id="PS50928">
    <property type="entry name" value="ABC_TM1"/>
    <property type="match status" value="1"/>
</dbReference>
<dbReference type="InterPro" id="IPR000515">
    <property type="entry name" value="MetI-like"/>
</dbReference>
<evidence type="ECO:0000259" key="8">
    <source>
        <dbReference type="PROSITE" id="PS50928"/>
    </source>
</evidence>
<evidence type="ECO:0000256" key="5">
    <source>
        <dbReference type="ARBA" id="ARBA00022989"/>
    </source>
</evidence>
<dbReference type="GO" id="GO:0005886">
    <property type="term" value="C:plasma membrane"/>
    <property type="evidence" value="ECO:0007669"/>
    <property type="project" value="UniProtKB-SubCell"/>
</dbReference>
<evidence type="ECO:0000256" key="1">
    <source>
        <dbReference type="ARBA" id="ARBA00004651"/>
    </source>
</evidence>
<organism evidence="9">
    <name type="scientific">marine metagenome</name>
    <dbReference type="NCBI Taxonomy" id="408172"/>
    <lineage>
        <taxon>unclassified sequences</taxon>
        <taxon>metagenomes</taxon>
        <taxon>ecological metagenomes</taxon>
    </lineage>
</organism>
<dbReference type="EMBL" id="UINC01037097">
    <property type="protein sequence ID" value="SVB32072.1"/>
    <property type="molecule type" value="Genomic_DNA"/>
</dbReference>
<reference evidence="9" key="1">
    <citation type="submission" date="2018-05" db="EMBL/GenBank/DDBJ databases">
        <authorList>
            <person name="Lanie J.A."/>
            <person name="Ng W.-L."/>
            <person name="Kazmierczak K.M."/>
            <person name="Andrzejewski T.M."/>
            <person name="Davidsen T.M."/>
            <person name="Wayne K.J."/>
            <person name="Tettelin H."/>
            <person name="Glass J.I."/>
            <person name="Rusch D."/>
            <person name="Podicherti R."/>
            <person name="Tsui H.-C.T."/>
            <person name="Winkler M.E."/>
        </authorList>
    </citation>
    <scope>NUCLEOTIDE SEQUENCE</scope>
</reference>
<name>A0A382D1Z2_9ZZZZ</name>
<sequence length="169" mass="18146">MIIAVLLFSAIFAQNLTSHDPERAGSLDDNETAPMWQSTGSSKFILGTDHLGRDVLARIIYGTRISLLVGIIVLVLSGAMGTMIGIISGYFGGNIDEALMRLVDITLAVPFILVALVVAVILGNSLNIVVVLLVMFFWTGFARQIRAETLQLKTTDYVAFARSSGASNV</sequence>
<evidence type="ECO:0000256" key="6">
    <source>
        <dbReference type="ARBA" id="ARBA00023136"/>
    </source>
</evidence>
<evidence type="ECO:0000256" key="4">
    <source>
        <dbReference type="ARBA" id="ARBA00022692"/>
    </source>
</evidence>
<dbReference type="InterPro" id="IPR050366">
    <property type="entry name" value="BP-dependent_transpt_permease"/>
</dbReference>